<name>A0A7J7IGI7_9RHOD</name>
<reference evidence="3 4" key="1">
    <citation type="journal article" date="2020" name="J. Phycol.">
        <title>Comparative genome analysis reveals Cyanidiococcus gen. nov., a new extremophilic red algal genus sister to Cyanidioschyzon (Cyanidioschyzonaceae, Rhodophyta).</title>
        <authorList>
            <person name="Liu S.-L."/>
            <person name="Chiang Y.-R."/>
            <person name="Yoon H.S."/>
            <person name="Fu H.-Y."/>
        </authorList>
    </citation>
    <scope>NUCLEOTIDE SEQUENCE [LARGE SCALE GENOMIC DNA]</scope>
    <source>
        <strain evidence="3 4">THAL066</strain>
    </source>
</reference>
<protein>
    <recommendedName>
        <fullName evidence="5">Proteasome maturation protein</fullName>
    </recommendedName>
</protein>
<keyword evidence="4" id="KW-1185">Reference proteome</keyword>
<organism evidence="3 4">
    <name type="scientific">Cyanidiococcus yangmingshanensis</name>
    <dbReference type="NCBI Taxonomy" id="2690220"/>
    <lineage>
        <taxon>Eukaryota</taxon>
        <taxon>Rhodophyta</taxon>
        <taxon>Bangiophyceae</taxon>
        <taxon>Cyanidiales</taxon>
        <taxon>Cyanidiaceae</taxon>
        <taxon>Cyanidiococcus</taxon>
    </lineage>
</organism>
<keyword evidence="1" id="KW-0143">Chaperone</keyword>
<dbReference type="Pfam" id="PF05348">
    <property type="entry name" value="UMP1"/>
    <property type="match status" value="1"/>
</dbReference>
<gene>
    <name evidence="3" type="ORF">F1559_001208</name>
</gene>
<sequence length="139" mass="16253">MRDLEDFYDLDLTKHSLPRDRLRKDPYETLESVSRERHPVEVLQQQDAVRASEDRLHWLAQVYGTHLPLRLLLEEQIMRKIYRPGGFSASSLGLEVLSGSIETLEPSEYLNQPELSEFLDARAYDVHAPMERRYGLNLD</sequence>
<dbReference type="GO" id="GO:0005737">
    <property type="term" value="C:cytoplasm"/>
    <property type="evidence" value="ECO:0007669"/>
    <property type="project" value="TreeGrafter"/>
</dbReference>
<evidence type="ECO:0000256" key="2">
    <source>
        <dbReference type="ARBA" id="ARBA00043974"/>
    </source>
</evidence>
<dbReference type="PANTHER" id="PTHR12828:SF3">
    <property type="entry name" value="PROTEASOME MATURATION PROTEIN"/>
    <property type="match status" value="1"/>
</dbReference>
<dbReference type="Proteomes" id="UP000530660">
    <property type="component" value="Unassembled WGS sequence"/>
</dbReference>
<evidence type="ECO:0000313" key="3">
    <source>
        <dbReference type="EMBL" id="KAF6002138.1"/>
    </source>
</evidence>
<dbReference type="AlphaFoldDB" id="A0A7J7IGI7"/>
<evidence type="ECO:0000256" key="1">
    <source>
        <dbReference type="ARBA" id="ARBA00023186"/>
    </source>
</evidence>
<proteinExistence type="inferred from homology"/>
<dbReference type="InterPro" id="IPR008012">
    <property type="entry name" value="Ump1"/>
</dbReference>
<comment type="caution">
    <text evidence="3">The sequence shown here is derived from an EMBL/GenBank/DDBJ whole genome shotgun (WGS) entry which is preliminary data.</text>
</comment>
<evidence type="ECO:0000313" key="4">
    <source>
        <dbReference type="Proteomes" id="UP000530660"/>
    </source>
</evidence>
<evidence type="ECO:0008006" key="5">
    <source>
        <dbReference type="Google" id="ProtNLM"/>
    </source>
</evidence>
<comment type="similarity">
    <text evidence="2">Belongs to the POMP/UMP1 family.</text>
</comment>
<dbReference type="GO" id="GO:0043248">
    <property type="term" value="P:proteasome assembly"/>
    <property type="evidence" value="ECO:0007669"/>
    <property type="project" value="InterPro"/>
</dbReference>
<dbReference type="OrthoDB" id="15001at2759"/>
<dbReference type="GO" id="GO:0005634">
    <property type="term" value="C:nucleus"/>
    <property type="evidence" value="ECO:0007669"/>
    <property type="project" value="TreeGrafter"/>
</dbReference>
<dbReference type="EMBL" id="VWRR01000011">
    <property type="protein sequence ID" value="KAF6002138.1"/>
    <property type="molecule type" value="Genomic_DNA"/>
</dbReference>
<accession>A0A7J7IGI7</accession>
<dbReference type="PANTHER" id="PTHR12828">
    <property type="entry name" value="PROTEASOME MATURATION PROTEIN UMP1"/>
    <property type="match status" value="1"/>
</dbReference>